<keyword evidence="2" id="KW-0472">Membrane</keyword>
<feature type="transmembrane region" description="Helical" evidence="2">
    <location>
        <begin position="235"/>
        <end position="254"/>
    </location>
</feature>
<dbReference type="Proteomes" id="UP000827892">
    <property type="component" value="Chromosome X"/>
</dbReference>
<feature type="transmembrane region" description="Helical" evidence="2">
    <location>
        <begin position="275"/>
        <end position="300"/>
    </location>
</feature>
<reference evidence="3 4" key="1">
    <citation type="submission" date="2022-05" db="EMBL/GenBank/DDBJ databases">
        <title>Chromosome-level reference genomes for two strains of Caenorhabditis briggsae: an improved platform for comparative genomics.</title>
        <authorList>
            <person name="Stevens L."/>
            <person name="Andersen E.C."/>
        </authorList>
    </citation>
    <scope>NUCLEOTIDE SEQUENCE [LARGE SCALE GENOMIC DNA]</scope>
    <source>
        <strain evidence="3">QX1410_ONT</strain>
        <tissue evidence="3">Whole-organism</tissue>
    </source>
</reference>
<keyword evidence="2" id="KW-1133">Transmembrane helix</keyword>
<feature type="transmembrane region" description="Helical" evidence="2">
    <location>
        <begin position="174"/>
        <end position="196"/>
    </location>
</feature>
<sequence length="501" mass="58752">MFNYPFPRPTIEYPNYKFDMSINMINKVLFQAVMISFKVNLVLHYICLGIICPLTTILSTYIGYHSFKVAYMLHVRKLETTFACFAMGELIGMQYVTAIFAVFYWTFGYFTKEDEVGTSKVVCIFYLYSFQYIPGFLFNLSNCTVAMMFLMYFRKTHPTLLGMKLNNFNLRTCYVVIVNGALLDVLFIFCISWIAMAKSGDELKYQHKCFVLLNPIFHKVGIVNLMKGVEWETQIFSHTIPYILTILYMVLAMYKILQHHMNQRNGVGLQLKQKLHFGGCALTFGVTIVFMCFDVGFQLFCDVYEISLHYTTKPTDQEIFFFLKNAKTVMRTISYVLAPFQLLSLCTLNPDFQHTMIRHLNGTTHFEVLVQTTLGGEKRTKVLYEKLPKISKMKFAARLYYRWCRCHIAVKLFNKLIDWWENTKRGIRQNRRHRRENRKITRERRLKAKQLAETTAAGSKTEGETENLVKKDTRIEMDHIVKTERFSVSSNNSWELRETTV</sequence>
<feature type="transmembrane region" description="Helical" evidence="2">
    <location>
        <begin position="125"/>
        <end position="153"/>
    </location>
</feature>
<evidence type="ECO:0000313" key="3">
    <source>
        <dbReference type="EMBL" id="ULT82815.1"/>
    </source>
</evidence>
<keyword evidence="2" id="KW-0812">Transmembrane</keyword>
<dbReference type="AlphaFoldDB" id="A0AAE8ZQU1"/>
<organism evidence="3 4">
    <name type="scientific">Caenorhabditis briggsae</name>
    <dbReference type="NCBI Taxonomy" id="6238"/>
    <lineage>
        <taxon>Eukaryota</taxon>
        <taxon>Metazoa</taxon>
        <taxon>Ecdysozoa</taxon>
        <taxon>Nematoda</taxon>
        <taxon>Chromadorea</taxon>
        <taxon>Rhabditida</taxon>
        <taxon>Rhabditina</taxon>
        <taxon>Rhabditomorpha</taxon>
        <taxon>Rhabditoidea</taxon>
        <taxon>Rhabditidae</taxon>
        <taxon>Peloderinae</taxon>
        <taxon>Caenorhabditis</taxon>
    </lineage>
</organism>
<feature type="transmembrane region" description="Helical" evidence="2">
    <location>
        <begin position="82"/>
        <end position="105"/>
    </location>
</feature>
<evidence type="ECO:0000256" key="2">
    <source>
        <dbReference type="SAM" id="Phobius"/>
    </source>
</evidence>
<feature type="region of interest" description="Disordered" evidence="1">
    <location>
        <begin position="449"/>
        <end position="468"/>
    </location>
</feature>
<name>A0AAE8ZQU1_CAEBR</name>
<dbReference type="EMBL" id="CP090896">
    <property type="protein sequence ID" value="ULT82815.1"/>
    <property type="molecule type" value="Genomic_DNA"/>
</dbReference>
<accession>A0AAE8ZQU1</accession>
<evidence type="ECO:0000313" key="4">
    <source>
        <dbReference type="Proteomes" id="UP000827892"/>
    </source>
</evidence>
<protein>
    <submittedName>
        <fullName evidence="3">Uncharacterized protein</fullName>
    </submittedName>
</protein>
<proteinExistence type="predicted"/>
<feature type="transmembrane region" description="Helical" evidence="2">
    <location>
        <begin position="42"/>
        <end position="62"/>
    </location>
</feature>
<gene>
    <name evidence="3" type="ORF">L3Y34_012214</name>
</gene>
<evidence type="ECO:0000256" key="1">
    <source>
        <dbReference type="SAM" id="MobiDB-lite"/>
    </source>
</evidence>